<dbReference type="InterPro" id="IPR012677">
    <property type="entry name" value="Nucleotide-bd_a/b_plait_sf"/>
</dbReference>
<evidence type="ECO:0000256" key="4">
    <source>
        <dbReference type="SAM" id="MobiDB-lite"/>
    </source>
</evidence>
<dbReference type="Proteomes" id="UP001497480">
    <property type="component" value="Unassembled WGS sequence"/>
</dbReference>
<sequence>MEMDSGKLFIGGISWDTNEDRLRQYFQNFGEVVEATIMRDRITGRARGFGFIVFADPSVAERVVSEKHVIDGRTVEAKKAVPRDDQNLLNRTNNSSHGSPGPTHSPTRSKKIFVGGLASTITESDFKKYFDQFGTITDVVVMYDHSTQRPRGFGFITFGSEDGVEKVLQKTFHELHGKMVEVKRAVPKEFSPGPNRAQLGGYNYGLSRVSSFANGLVQGYNPSLVGGNGLRIDDRLSPVTVGRSGYPFMSPSYGAEFNFEPPLSQNANFASTLLLGRALNPSYSGNPSRYSNSMGYAGISACNSSTISSTSQNFWGNGTLNYATNPGNSDSYVGYGSDNLNMGSFGRIGPLWSSSIGTDQAGTTGSGYGKSSPSYSSGDVNLGSKAVGYGKSRKNFAAPASSHALSNSRYDEAYNYNDTYEAGSFYGVHTWGLSPSELEDAGSLGFGLENVVSDLMSQRSGGHIEAHAVANRQPGIAA</sequence>
<dbReference type="PROSITE" id="PS50102">
    <property type="entry name" value="RRM"/>
    <property type="match status" value="2"/>
</dbReference>
<evidence type="ECO:0000259" key="5">
    <source>
        <dbReference type="PROSITE" id="PS50102"/>
    </source>
</evidence>
<keyword evidence="1" id="KW-0677">Repeat</keyword>
<dbReference type="FunFam" id="3.30.70.330:FF:000051">
    <property type="entry name" value="Heterogeneous nuclear ribonucleoprotein 1"/>
    <property type="match status" value="1"/>
</dbReference>
<gene>
    <name evidence="6" type="ORF">LLUT_LOCUS35621</name>
</gene>
<dbReference type="PANTHER" id="PTHR48032">
    <property type="entry name" value="RNA-BINDING PROTEIN MUSASHI HOMOLOG RBP6"/>
    <property type="match status" value="1"/>
</dbReference>
<organism evidence="6 7">
    <name type="scientific">Lupinus luteus</name>
    <name type="common">European yellow lupine</name>
    <dbReference type="NCBI Taxonomy" id="3873"/>
    <lineage>
        <taxon>Eukaryota</taxon>
        <taxon>Viridiplantae</taxon>
        <taxon>Streptophyta</taxon>
        <taxon>Embryophyta</taxon>
        <taxon>Tracheophyta</taxon>
        <taxon>Spermatophyta</taxon>
        <taxon>Magnoliopsida</taxon>
        <taxon>eudicotyledons</taxon>
        <taxon>Gunneridae</taxon>
        <taxon>Pentapetalae</taxon>
        <taxon>rosids</taxon>
        <taxon>fabids</taxon>
        <taxon>Fabales</taxon>
        <taxon>Fabaceae</taxon>
        <taxon>Papilionoideae</taxon>
        <taxon>50 kb inversion clade</taxon>
        <taxon>genistoids sensu lato</taxon>
        <taxon>core genistoids</taxon>
        <taxon>Genisteae</taxon>
        <taxon>Lupinus</taxon>
    </lineage>
</organism>
<dbReference type="CDD" id="cd12330">
    <property type="entry name" value="RRM2_Hrp1p"/>
    <property type="match status" value="1"/>
</dbReference>
<reference evidence="6 7" key="1">
    <citation type="submission" date="2024-03" db="EMBL/GenBank/DDBJ databases">
        <authorList>
            <person name="Martinez-Hernandez J."/>
        </authorList>
    </citation>
    <scope>NUCLEOTIDE SEQUENCE [LARGE SCALE GENOMIC DNA]</scope>
</reference>
<feature type="compositionally biased region" description="Low complexity" evidence="4">
    <location>
        <begin position="95"/>
        <end position="106"/>
    </location>
</feature>
<dbReference type="GO" id="GO:0006417">
    <property type="term" value="P:regulation of translation"/>
    <property type="evidence" value="ECO:0007669"/>
    <property type="project" value="TreeGrafter"/>
</dbReference>
<dbReference type="AlphaFoldDB" id="A0AAV1YME5"/>
<keyword evidence="2 3" id="KW-0694">RNA-binding</keyword>
<dbReference type="SUPFAM" id="SSF54928">
    <property type="entry name" value="RNA-binding domain, RBD"/>
    <property type="match status" value="2"/>
</dbReference>
<dbReference type="GO" id="GO:0003729">
    <property type="term" value="F:mRNA binding"/>
    <property type="evidence" value="ECO:0007669"/>
    <property type="project" value="TreeGrafter"/>
</dbReference>
<keyword evidence="7" id="KW-1185">Reference proteome</keyword>
<evidence type="ECO:0000256" key="3">
    <source>
        <dbReference type="PROSITE-ProRule" id="PRU00176"/>
    </source>
</evidence>
<protein>
    <recommendedName>
        <fullName evidence="5">RRM domain-containing protein</fullName>
    </recommendedName>
</protein>
<proteinExistence type="predicted"/>
<dbReference type="InterPro" id="IPR000504">
    <property type="entry name" value="RRM_dom"/>
</dbReference>
<evidence type="ECO:0000313" key="6">
    <source>
        <dbReference type="EMBL" id="CAL0334561.1"/>
    </source>
</evidence>
<evidence type="ECO:0000256" key="1">
    <source>
        <dbReference type="ARBA" id="ARBA00022737"/>
    </source>
</evidence>
<accession>A0AAV1YME5</accession>
<name>A0AAV1YME5_LUPLU</name>
<dbReference type="Gene3D" id="3.30.70.330">
    <property type="match status" value="2"/>
</dbReference>
<dbReference type="FunFam" id="3.30.70.330:FF:000102">
    <property type="entry name" value="Heterogeneous nuclear ribonucleoprotein 1"/>
    <property type="match status" value="1"/>
</dbReference>
<evidence type="ECO:0000313" key="7">
    <source>
        <dbReference type="Proteomes" id="UP001497480"/>
    </source>
</evidence>
<feature type="region of interest" description="Disordered" evidence="4">
    <location>
        <begin position="81"/>
        <end position="110"/>
    </location>
</feature>
<dbReference type="PANTHER" id="PTHR48032:SF1">
    <property type="entry name" value="RNA-BINDING (RRM_RBD_RNP MOTIFS) FAMILY PROTEIN"/>
    <property type="match status" value="1"/>
</dbReference>
<dbReference type="SMART" id="SM00360">
    <property type="entry name" value="RRM"/>
    <property type="match status" value="2"/>
</dbReference>
<dbReference type="CDD" id="cd12325">
    <property type="entry name" value="RRM1_hnRNPA_hnRNPD_like"/>
    <property type="match status" value="1"/>
</dbReference>
<dbReference type="EMBL" id="CAXHTB010000026">
    <property type="protein sequence ID" value="CAL0334561.1"/>
    <property type="molecule type" value="Genomic_DNA"/>
</dbReference>
<dbReference type="Pfam" id="PF00076">
    <property type="entry name" value="RRM_1"/>
    <property type="match status" value="2"/>
</dbReference>
<comment type="caution">
    <text evidence="6">The sequence shown here is derived from an EMBL/GenBank/DDBJ whole genome shotgun (WGS) entry which is preliminary data.</text>
</comment>
<evidence type="ECO:0000256" key="2">
    <source>
        <dbReference type="ARBA" id="ARBA00022884"/>
    </source>
</evidence>
<feature type="domain" description="RRM" evidence="5">
    <location>
        <begin position="6"/>
        <end position="82"/>
    </location>
</feature>
<dbReference type="InterPro" id="IPR035979">
    <property type="entry name" value="RBD_domain_sf"/>
</dbReference>
<feature type="domain" description="RRM" evidence="5">
    <location>
        <begin position="110"/>
        <end position="187"/>
    </location>
</feature>